<protein>
    <recommendedName>
        <fullName evidence="2">Apple domain-containing protein</fullName>
    </recommendedName>
</protein>
<dbReference type="PROSITE" id="PS50948">
    <property type="entry name" value="PAN"/>
    <property type="match status" value="1"/>
</dbReference>
<name>A0A8J2Q106_9BILA</name>
<evidence type="ECO:0000313" key="4">
    <source>
        <dbReference type="Proteomes" id="UP000746747"/>
    </source>
</evidence>
<dbReference type="Gene3D" id="3.50.4.10">
    <property type="entry name" value="Hepatocyte Growth Factor"/>
    <property type="match status" value="1"/>
</dbReference>
<organism evidence="3 4">
    <name type="scientific">Cercopithifilaria johnstoni</name>
    <dbReference type="NCBI Taxonomy" id="2874296"/>
    <lineage>
        <taxon>Eukaryota</taxon>
        <taxon>Metazoa</taxon>
        <taxon>Ecdysozoa</taxon>
        <taxon>Nematoda</taxon>
        <taxon>Chromadorea</taxon>
        <taxon>Rhabditida</taxon>
        <taxon>Spirurina</taxon>
        <taxon>Spiruromorpha</taxon>
        <taxon>Filarioidea</taxon>
        <taxon>Onchocercidae</taxon>
        <taxon>Cercopithifilaria</taxon>
    </lineage>
</organism>
<dbReference type="Proteomes" id="UP000746747">
    <property type="component" value="Unassembled WGS sequence"/>
</dbReference>
<accession>A0A8J2Q106</accession>
<dbReference type="EMBL" id="CAKAEH010001403">
    <property type="protein sequence ID" value="CAG9535787.1"/>
    <property type="molecule type" value="Genomic_DNA"/>
</dbReference>
<dbReference type="InterPro" id="IPR052774">
    <property type="entry name" value="Celegans_DevNeuronal_Protein"/>
</dbReference>
<keyword evidence="1" id="KW-0732">Signal</keyword>
<feature type="domain" description="Apple" evidence="2">
    <location>
        <begin position="109"/>
        <end position="188"/>
    </location>
</feature>
<dbReference type="InterPro" id="IPR003609">
    <property type="entry name" value="Pan_app"/>
</dbReference>
<dbReference type="AlphaFoldDB" id="A0A8J2Q106"/>
<feature type="chain" id="PRO_5035269428" description="Apple domain-containing protein" evidence="1">
    <location>
        <begin position="17"/>
        <end position="304"/>
    </location>
</feature>
<reference evidence="3" key="1">
    <citation type="submission" date="2021-09" db="EMBL/GenBank/DDBJ databases">
        <authorList>
            <consortium name="Pathogen Informatics"/>
        </authorList>
    </citation>
    <scope>NUCLEOTIDE SEQUENCE</scope>
</reference>
<dbReference type="PANTHER" id="PTHR47327">
    <property type="entry name" value="FI18240P1-RELATED"/>
    <property type="match status" value="1"/>
</dbReference>
<evidence type="ECO:0000256" key="1">
    <source>
        <dbReference type="SAM" id="SignalP"/>
    </source>
</evidence>
<keyword evidence="4" id="KW-1185">Reference proteome</keyword>
<proteinExistence type="predicted"/>
<dbReference type="CDD" id="cd01099">
    <property type="entry name" value="PAN_AP_HGF"/>
    <property type="match status" value="1"/>
</dbReference>
<dbReference type="PANTHER" id="PTHR47327:SF12">
    <property type="entry name" value="APPLE DOMAIN-CONTAINING PROTEIN"/>
    <property type="match status" value="1"/>
</dbReference>
<dbReference type="GO" id="GO:0009653">
    <property type="term" value="P:anatomical structure morphogenesis"/>
    <property type="evidence" value="ECO:0007669"/>
    <property type="project" value="TreeGrafter"/>
</dbReference>
<evidence type="ECO:0000259" key="2">
    <source>
        <dbReference type="PROSITE" id="PS50948"/>
    </source>
</evidence>
<feature type="signal peptide" evidence="1">
    <location>
        <begin position="1"/>
        <end position="16"/>
    </location>
</feature>
<dbReference type="SMART" id="SM00473">
    <property type="entry name" value="PAN_AP"/>
    <property type="match status" value="2"/>
</dbReference>
<comment type="caution">
    <text evidence="3">The sequence shown here is derived from an EMBL/GenBank/DDBJ whole genome shotgun (WGS) entry which is preliminary data.</text>
</comment>
<sequence>MLMLLYLAYVTTNVETVQQICHMESTNRSFTGILYISLRTDIKHCKRECLTFSTSQCSAVMYVISKNLCLLISGQQIEENEFIGQDTMNFHRICRRSTKAQSILLKKACFEEFHGRVLLGVVDEIYENVSKIQCRKACAVSLFQSNVSCKAAIYYPKEHECIISSQNRLDLPELFIEDAVAIYLENRCADERFLNRTHNENDTEKTTFLSTTANSLFFKNEKLLPSGTSNTTLNRMPKKLVKDNAKHERQPLRNVERSGYEMNFNENLRPPYPLHAEHHNSRINPETVDNYRPLFRSQKMYLTY</sequence>
<evidence type="ECO:0000313" key="3">
    <source>
        <dbReference type="EMBL" id="CAG9535787.1"/>
    </source>
</evidence>
<dbReference type="SUPFAM" id="SSF57414">
    <property type="entry name" value="Hairpin loop containing domain-like"/>
    <property type="match status" value="1"/>
</dbReference>
<gene>
    <name evidence="3" type="ORF">CJOHNSTONI_LOCUS5778</name>
</gene>
<dbReference type="Pfam" id="PF00024">
    <property type="entry name" value="PAN_1"/>
    <property type="match status" value="1"/>
</dbReference>
<dbReference type="OrthoDB" id="6423981at2759"/>